<dbReference type="Proteomes" id="UP000253606">
    <property type="component" value="Chromosome"/>
</dbReference>
<keyword evidence="2" id="KW-1185">Reference proteome</keyword>
<proteinExistence type="predicted"/>
<dbReference type="KEGG" id="abas:ACPOL_4715"/>
<evidence type="ECO:0000313" key="2">
    <source>
        <dbReference type="Proteomes" id="UP000253606"/>
    </source>
</evidence>
<protein>
    <recommendedName>
        <fullName evidence="3">HTH cro/C1-type domain-containing protein</fullName>
    </recommendedName>
</protein>
<gene>
    <name evidence="1" type="ORF">ACPOL_4715</name>
</gene>
<dbReference type="InterPro" id="IPR010982">
    <property type="entry name" value="Lambda_DNA-bd_dom_sf"/>
</dbReference>
<accession>A0A2Z5G464</accession>
<dbReference type="Gene3D" id="1.10.260.40">
    <property type="entry name" value="lambda repressor-like DNA-binding domains"/>
    <property type="match status" value="1"/>
</dbReference>
<dbReference type="EMBL" id="CP030840">
    <property type="protein sequence ID" value="AXC13983.1"/>
    <property type="molecule type" value="Genomic_DNA"/>
</dbReference>
<organism evidence="1 2">
    <name type="scientific">Acidisarcina polymorpha</name>
    <dbReference type="NCBI Taxonomy" id="2211140"/>
    <lineage>
        <taxon>Bacteria</taxon>
        <taxon>Pseudomonadati</taxon>
        <taxon>Acidobacteriota</taxon>
        <taxon>Terriglobia</taxon>
        <taxon>Terriglobales</taxon>
        <taxon>Acidobacteriaceae</taxon>
        <taxon>Acidisarcina</taxon>
    </lineage>
</organism>
<evidence type="ECO:0000313" key="1">
    <source>
        <dbReference type="EMBL" id="AXC13983.1"/>
    </source>
</evidence>
<dbReference type="GO" id="GO:0003677">
    <property type="term" value="F:DNA binding"/>
    <property type="evidence" value="ECO:0007669"/>
    <property type="project" value="InterPro"/>
</dbReference>
<evidence type="ECO:0008006" key="3">
    <source>
        <dbReference type="Google" id="ProtNLM"/>
    </source>
</evidence>
<sequence length="37" mass="4373">MPHSFLSKCEIGDRRVDVMEFLQLAQIYGKPLQFFLD</sequence>
<reference evidence="1 2" key="1">
    <citation type="journal article" date="2018" name="Front. Microbiol.">
        <title>Hydrolytic Capabilities as a Key to Environmental Success: Chitinolytic and Cellulolytic Acidobacteria From Acidic Sub-arctic Soils and Boreal Peatlands.</title>
        <authorList>
            <person name="Belova S.E."/>
            <person name="Ravin N.V."/>
            <person name="Pankratov T.A."/>
            <person name="Rakitin A.L."/>
            <person name="Ivanova A.A."/>
            <person name="Beletsky A.V."/>
            <person name="Mardanov A.V."/>
            <person name="Sinninghe Damste J.S."/>
            <person name="Dedysh S.N."/>
        </authorList>
    </citation>
    <scope>NUCLEOTIDE SEQUENCE [LARGE SCALE GENOMIC DNA]</scope>
    <source>
        <strain evidence="1 2">SBC82</strain>
    </source>
</reference>
<name>A0A2Z5G464_9BACT</name>
<dbReference type="AlphaFoldDB" id="A0A2Z5G464"/>